<protein>
    <submittedName>
        <fullName evidence="2">Uncharacterized protein</fullName>
    </submittedName>
</protein>
<keyword evidence="1" id="KW-1133">Transmembrane helix</keyword>
<evidence type="ECO:0000256" key="1">
    <source>
        <dbReference type="SAM" id="Phobius"/>
    </source>
</evidence>
<comment type="caution">
    <text evidence="2">The sequence shown here is derived from an EMBL/GenBank/DDBJ whole genome shotgun (WGS) entry which is preliminary data.</text>
</comment>
<name>A0A9P0Z9M7_CUSEU</name>
<accession>A0A9P0Z9M7</accession>
<dbReference type="EMBL" id="CAMAPE010000027">
    <property type="protein sequence ID" value="CAH9092010.1"/>
    <property type="molecule type" value="Genomic_DNA"/>
</dbReference>
<keyword evidence="1" id="KW-0472">Membrane</keyword>
<dbReference type="Proteomes" id="UP001152484">
    <property type="component" value="Unassembled WGS sequence"/>
</dbReference>
<reference evidence="2" key="1">
    <citation type="submission" date="2022-07" db="EMBL/GenBank/DDBJ databases">
        <authorList>
            <person name="Macas J."/>
            <person name="Novak P."/>
            <person name="Neumann P."/>
        </authorList>
    </citation>
    <scope>NUCLEOTIDE SEQUENCE</scope>
</reference>
<sequence>MALGYPKNKEGGGSWLSDPPRALKTLQVREGQEKIFGILRMQPNFQYYVFFTVVCFGNTIFVVVVYFYFCHTLALGWGDEGSILITLDSFRPIIGSASHIAFSRVVGSKSGSRVGGWKWSFYLLVPLLKALILI</sequence>
<evidence type="ECO:0000313" key="2">
    <source>
        <dbReference type="EMBL" id="CAH9092010.1"/>
    </source>
</evidence>
<evidence type="ECO:0000313" key="3">
    <source>
        <dbReference type="Proteomes" id="UP001152484"/>
    </source>
</evidence>
<feature type="transmembrane region" description="Helical" evidence="1">
    <location>
        <begin position="47"/>
        <end position="69"/>
    </location>
</feature>
<organism evidence="2 3">
    <name type="scientific">Cuscuta europaea</name>
    <name type="common">European dodder</name>
    <dbReference type="NCBI Taxonomy" id="41803"/>
    <lineage>
        <taxon>Eukaryota</taxon>
        <taxon>Viridiplantae</taxon>
        <taxon>Streptophyta</taxon>
        <taxon>Embryophyta</taxon>
        <taxon>Tracheophyta</taxon>
        <taxon>Spermatophyta</taxon>
        <taxon>Magnoliopsida</taxon>
        <taxon>eudicotyledons</taxon>
        <taxon>Gunneridae</taxon>
        <taxon>Pentapetalae</taxon>
        <taxon>asterids</taxon>
        <taxon>lamiids</taxon>
        <taxon>Solanales</taxon>
        <taxon>Convolvulaceae</taxon>
        <taxon>Cuscuteae</taxon>
        <taxon>Cuscuta</taxon>
        <taxon>Cuscuta subgen. Cuscuta</taxon>
    </lineage>
</organism>
<gene>
    <name evidence="2" type="ORF">CEURO_LOCUS11805</name>
</gene>
<proteinExistence type="predicted"/>
<dbReference type="AlphaFoldDB" id="A0A9P0Z9M7"/>
<keyword evidence="1" id="KW-0812">Transmembrane</keyword>
<keyword evidence="3" id="KW-1185">Reference proteome</keyword>